<feature type="non-terminal residue" evidence="2">
    <location>
        <position position="1"/>
    </location>
</feature>
<keyword evidence="1" id="KW-1133">Transmembrane helix</keyword>
<dbReference type="EMBL" id="SNRW01017807">
    <property type="protein sequence ID" value="KAA6367958.1"/>
    <property type="molecule type" value="Genomic_DNA"/>
</dbReference>
<gene>
    <name evidence="2" type="ORF">EZS28_036515</name>
</gene>
<reference evidence="2 3" key="1">
    <citation type="submission" date="2019-03" db="EMBL/GenBank/DDBJ databases">
        <title>Single cell metagenomics reveals metabolic interactions within the superorganism composed of flagellate Streblomastix strix and complex community of Bacteroidetes bacteria on its surface.</title>
        <authorList>
            <person name="Treitli S.C."/>
            <person name="Kolisko M."/>
            <person name="Husnik F."/>
            <person name="Keeling P."/>
            <person name="Hampl V."/>
        </authorList>
    </citation>
    <scope>NUCLEOTIDE SEQUENCE [LARGE SCALE GENOMIC DNA]</scope>
    <source>
        <strain evidence="2">ST1C</strain>
    </source>
</reference>
<accession>A0A5J4UBU0</accession>
<feature type="transmembrane region" description="Helical" evidence="1">
    <location>
        <begin position="412"/>
        <end position="431"/>
    </location>
</feature>
<feature type="transmembrane region" description="Helical" evidence="1">
    <location>
        <begin position="367"/>
        <end position="391"/>
    </location>
</feature>
<dbReference type="Proteomes" id="UP000324800">
    <property type="component" value="Unassembled WGS sequence"/>
</dbReference>
<evidence type="ECO:0000313" key="2">
    <source>
        <dbReference type="EMBL" id="KAA6367958.1"/>
    </source>
</evidence>
<evidence type="ECO:0000313" key="3">
    <source>
        <dbReference type="Proteomes" id="UP000324800"/>
    </source>
</evidence>
<keyword evidence="1" id="KW-0812">Transmembrane</keyword>
<sequence length="534" mass="59692">DVDIEFEEEICKLAVDGQRAAATAITSLATGDFESATQWMLTSHHYDRIIAGKSQQRREQALVPDIFKGLLGPNVGVSEVLGQKSKDKRKEQAKTAKLIEQPKESQTITPKSIQQSQTINLPHFQVTSNHIIITQITFTNETEVEEALSKEIDKASSPRISITTIVNYNNQASSQINNKTNSNLNSRAYYLINKHQLMQLQHLKQGMNESIKLKTLDQLMMTPRARMMMINEQTQLQTGNEGTMPQMMIDLNNVPVPNRLMTRLTERNKIGGKQMITNGAQPEWTSPIAPLLLQQIKQPRQFKGNPIQEQGYQNQLNEELKNGIIKETNSIQVYNPTFIVPRKDGRLRKNIGLLKDILLYQTNPCPIFSYLLAVTATAATAAATTTALFFFRFCIQDCFIRYFWSCHEGFETCIPLIDSAAAVVIAMFVVMDMPLGPSVEQVESDFVSLAVKVRLFVFMVCQWLVKMDSIVGKDSGSTVVTDLKVVKTQSVGFLVSWSSYHVMLTILVNNVSADAGLAASVQGSAHNDLCIQLL</sequence>
<proteinExistence type="predicted"/>
<keyword evidence="1" id="KW-0472">Membrane</keyword>
<dbReference type="OrthoDB" id="427924at2759"/>
<protein>
    <submittedName>
        <fullName evidence="2">Uncharacterized protein</fullName>
    </submittedName>
</protein>
<feature type="transmembrane region" description="Helical" evidence="1">
    <location>
        <begin position="446"/>
        <end position="465"/>
    </location>
</feature>
<evidence type="ECO:0000256" key="1">
    <source>
        <dbReference type="SAM" id="Phobius"/>
    </source>
</evidence>
<dbReference type="AlphaFoldDB" id="A0A5J4UBU0"/>
<name>A0A5J4UBU0_9EUKA</name>
<feature type="non-terminal residue" evidence="2">
    <location>
        <position position="534"/>
    </location>
</feature>
<organism evidence="2 3">
    <name type="scientific">Streblomastix strix</name>
    <dbReference type="NCBI Taxonomy" id="222440"/>
    <lineage>
        <taxon>Eukaryota</taxon>
        <taxon>Metamonada</taxon>
        <taxon>Preaxostyla</taxon>
        <taxon>Oxymonadida</taxon>
        <taxon>Streblomastigidae</taxon>
        <taxon>Streblomastix</taxon>
    </lineage>
</organism>
<comment type="caution">
    <text evidence="2">The sequence shown here is derived from an EMBL/GenBank/DDBJ whole genome shotgun (WGS) entry which is preliminary data.</text>
</comment>